<reference evidence="2" key="2">
    <citation type="submission" date="2014-02" db="EMBL/GenBank/DDBJ databases">
        <title>Complete DNA sequence of /Kuraishia capsulata/ illustrates novel genomic features among budding yeasts (/Saccharomycotina/).</title>
        <authorList>
            <person name="Morales L."/>
            <person name="Noel B."/>
            <person name="Porcel B."/>
            <person name="Marcet-Houben M."/>
            <person name="Hullo M-F."/>
            <person name="Sacerdot C."/>
            <person name="Tekaia F."/>
            <person name="Leh-Louis V."/>
            <person name="Despons L."/>
            <person name="Khanna V."/>
            <person name="Aury J-M."/>
            <person name="Barbe V."/>
            <person name="Couloux A."/>
            <person name="Labadie K."/>
            <person name="Pelletier E."/>
            <person name="Souciet J-L."/>
            <person name="Boekhout T."/>
            <person name="Gabaldon T."/>
            <person name="Wincker P."/>
            <person name="Dujon B."/>
        </authorList>
    </citation>
    <scope>NUCLEOTIDE SEQUENCE</scope>
    <source>
        <strain evidence="2">CBS 1993</strain>
    </source>
</reference>
<protein>
    <submittedName>
        <fullName evidence="2">Uncharacterized protein</fullName>
    </submittedName>
</protein>
<evidence type="ECO:0000256" key="1">
    <source>
        <dbReference type="SAM" id="MobiDB-lite"/>
    </source>
</evidence>
<keyword evidence="3" id="KW-1185">Reference proteome</keyword>
<dbReference type="GeneID" id="34522914"/>
<gene>
    <name evidence="2" type="ORF">KUCA_T00005533001</name>
</gene>
<name>W6MS01_9ASCO</name>
<evidence type="ECO:0000313" key="3">
    <source>
        <dbReference type="Proteomes" id="UP000019384"/>
    </source>
</evidence>
<sequence length="197" mass="22110">MNASKTELKNASIYQAAADWYRQSASLENNRKGHLVSPDEILSKHMNITEIPIYERDQLMRKGIELPDSDLLNALHYYTSNRIHRSIGRLSQEDRRTSQILDETALLAMGAAVETWIDSLISARVDSFQQEIDGQESEGDEEEEEEEDTGSEEGENDENDVDNNEDDTTGNDSLSSSDDNAMVEAEISDPSSGSEYR</sequence>
<dbReference type="OrthoDB" id="2565191at2759"/>
<dbReference type="GO" id="GO:0006360">
    <property type="term" value="P:transcription by RNA polymerase I"/>
    <property type="evidence" value="ECO:0007669"/>
    <property type="project" value="InterPro"/>
</dbReference>
<organism evidence="2 3">
    <name type="scientific">Kuraishia capsulata CBS 1993</name>
    <dbReference type="NCBI Taxonomy" id="1382522"/>
    <lineage>
        <taxon>Eukaryota</taxon>
        <taxon>Fungi</taxon>
        <taxon>Dikarya</taxon>
        <taxon>Ascomycota</taxon>
        <taxon>Saccharomycotina</taxon>
        <taxon>Pichiomycetes</taxon>
        <taxon>Pichiales</taxon>
        <taxon>Pichiaceae</taxon>
        <taxon>Kuraishia</taxon>
    </lineage>
</organism>
<dbReference type="PANTHER" id="PTHR28054:SF1">
    <property type="entry name" value="RNA POLYMERASE I-SPECIFIC TRANSCRIPTION INITIATION FACTOR RRN10"/>
    <property type="match status" value="1"/>
</dbReference>
<dbReference type="InterPro" id="IPR022793">
    <property type="entry name" value="Rrn10"/>
</dbReference>
<dbReference type="AlphaFoldDB" id="W6MS01"/>
<dbReference type="RefSeq" id="XP_022461526.1">
    <property type="nucleotide sequence ID" value="XM_022603796.1"/>
</dbReference>
<dbReference type="HOGENOM" id="CLU_1384356_0_0_1"/>
<proteinExistence type="predicted"/>
<reference evidence="2" key="1">
    <citation type="submission" date="2013-12" db="EMBL/GenBank/DDBJ databases">
        <authorList>
            <person name="Genoscope - CEA"/>
        </authorList>
    </citation>
    <scope>NUCLEOTIDE SEQUENCE</scope>
    <source>
        <strain evidence="2">CBS 1993</strain>
    </source>
</reference>
<evidence type="ECO:0000313" key="2">
    <source>
        <dbReference type="EMBL" id="CDK29541.1"/>
    </source>
</evidence>
<accession>W6MS01</accession>
<dbReference type="EMBL" id="HG793131">
    <property type="protein sequence ID" value="CDK29541.1"/>
    <property type="molecule type" value="Genomic_DNA"/>
</dbReference>
<dbReference type="Proteomes" id="UP000019384">
    <property type="component" value="Unassembled WGS sequence"/>
</dbReference>
<dbReference type="PANTHER" id="PTHR28054">
    <property type="entry name" value="RNA POLYMERASE I-SPECIFIC TRANSCRIPTION INITIATION FACTOR RRN10"/>
    <property type="match status" value="1"/>
</dbReference>
<feature type="compositionally biased region" description="Acidic residues" evidence="1">
    <location>
        <begin position="133"/>
        <end position="169"/>
    </location>
</feature>
<feature type="region of interest" description="Disordered" evidence="1">
    <location>
        <begin position="131"/>
        <end position="197"/>
    </location>
</feature>